<evidence type="ECO:0000313" key="2">
    <source>
        <dbReference type="EMBL" id="GGU52776.1"/>
    </source>
</evidence>
<dbReference type="RefSeq" id="WP_189297902.1">
    <property type="nucleotide sequence ID" value="NZ_BMRP01000004.1"/>
</dbReference>
<name>A0ABQ2UV69_9ACTN</name>
<feature type="region of interest" description="Disordered" evidence="1">
    <location>
        <begin position="52"/>
        <end position="84"/>
    </location>
</feature>
<gene>
    <name evidence="2" type="ORF">GCM10010211_16610</name>
</gene>
<keyword evidence="3" id="KW-1185">Reference proteome</keyword>
<evidence type="ECO:0000256" key="1">
    <source>
        <dbReference type="SAM" id="MobiDB-lite"/>
    </source>
</evidence>
<organism evidence="2 3">
    <name type="scientific">Streptomyces albospinus</name>
    <dbReference type="NCBI Taxonomy" id="285515"/>
    <lineage>
        <taxon>Bacteria</taxon>
        <taxon>Bacillati</taxon>
        <taxon>Actinomycetota</taxon>
        <taxon>Actinomycetes</taxon>
        <taxon>Kitasatosporales</taxon>
        <taxon>Streptomycetaceae</taxon>
        <taxon>Streptomyces</taxon>
    </lineage>
</organism>
<reference evidence="3" key="1">
    <citation type="journal article" date="2019" name="Int. J. Syst. Evol. Microbiol.">
        <title>The Global Catalogue of Microorganisms (GCM) 10K type strain sequencing project: providing services to taxonomists for standard genome sequencing and annotation.</title>
        <authorList>
            <consortium name="The Broad Institute Genomics Platform"/>
            <consortium name="The Broad Institute Genome Sequencing Center for Infectious Disease"/>
            <person name="Wu L."/>
            <person name="Ma J."/>
        </authorList>
    </citation>
    <scope>NUCLEOTIDE SEQUENCE [LARGE SCALE GENOMIC DNA]</scope>
    <source>
        <strain evidence="3">JCM 3399</strain>
    </source>
</reference>
<comment type="caution">
    <text evidence="2">The sequence shown here is derived from an EMBL/GenBank/DDBJ whole genome shotgun (WGS) entry which is preliminary data.</text>
</comment>
<evidence type="ECO:0000313" key="3">
    <source>
        <dbReference type="Proteomes" id="UP000654471"/>
    </source>
</evidence>
<proteinExistence type="predicted"/>
<dbReference type="EMBL" id="BMRP01000004">
    <property type="protein sequence ID" value="GGU52776.1"/>
    <property type="molecule type" value="Genomic_DNA"/>
</dbReference>
<feature type="compositionally biased region" description="Polar residues" evidence="1">
    <location>
        <begin position="55"/>
        <end position="65"/>
    </location>
</feature>
<dbReference type="Proteomes" id="UP000654471">
    <property type="component" value="Unassembled WGS sequence"/>
</dbReference>
<feature type="region of interest" description="Disordered" evidence="1">
    <location>
        <begin position="108"/>
        <end position="170"/>
    </location>
</feature>
<sequence>MRRLVFAAREDLRLRGGAALESGEAATVAPAQLVGHAGAVLLRITRKALPALPDESNTGRSSGNSPAPELPGHPAYQQITTAFADSDEPLRARDLCLALDLTIVPKSTEEHRKHPLQAQAPGQPWNPHRERTRPVRPTPPVTPHRTPQAASLTRRQPCNGHRASWRPLSA</sequence>
<accession>A0ABQ2UV69</accession>
<protein>
    <submittedName>
        <fullName evidence="2">Uncharacterized protein</fullName>
    </submittedName>
</protein>